<reference evidence="1 2" key="1">
    <citation type="journal article" date="2023" name="Plants (Basel)">
        <title>Bridging the Gap: Combining Genomics and Transcriptomics Approaches to Understand Stylosanthes scabra, an Orphan Legume from the Brazilian Caatinga.</title>
        <authorList>
            <person name="Ferreira-Neto J.R.C."/>
            <person name="da Silva M.D."/>
            <person name="Binneck E."/>
            <person name="de Melo N.F."/>
            <person name="da Silva R.H."/>
            <person name="de Melo A.L.T.M."/>
            <person name="Pandolfi V."/>
            <person name="Bustamante F.O."/>
            <person name="Brasileiro-Vidal A.C."/>
            <person name="Benko-Iseppon A.M."/>
        </authorList>
    </citation>
    <scope>NUCLEOTIDE SEQUENCE [LARGE SCALE GENOMIC DNA]</scope>
    <source>
        <tissue evidence="1">Leaves</tissue>
    </source>
</reference>
<dbReference type="Proteomes" id="UP001341840">
    <property type="component" value="Unassembled WGS sequence"/>
</dbReference>
<accession>A0ABU6REV6</accession>
<comment type="caution">
    <text evidence="1">The sequence shown here is derived from an EMBL/GenBank/DDBJ whole genome shotgun (WGS) entry which is preliminary data.</text>
</comment>
<keyword evidence="2" id="KW-1185">Reference proteome</keyword>
<evidence type="ECO:0000313" key="1">
    <source>
        <dbReference type="EMBL" id="MED6122563.1"/>
    </source>
</evidence>
<evidence type="ECO:0000313" key="2">
    <source>
        <dbReference type="Proteomes" id="UP001341840"/>
    </source>
</evidence>
<organism evidence="1 2">
    <name type="scientific">Stylosanthes scabra</name>
    <dbReference type="NCBI Taxonomy" id="79078"/>
    <lineage>
        <taxon>Eukaryota</taxon>
        <taxon>Viridiplantae</taxon>
        <taxon>Streptophyta</taxon>
        <taxon>Embryophyta</taxon>
        <taxon>Tracheophyta</taxon>
        <taxon>Spermatophyta</taxon>
        <taxon>Magnoliopsida</taxon>
        <taxon>eudicotyledons</taxon>
        <taxon>Gunneridae</taxon>
        <taxon>Pentapetalae</taxon>
        <taxon>rosids</taxon>
        <taxon>fabids</taxon>
        <taxon>Fabales</taxon>
        <taxon>Fabaceae</taxon>
        <taxon>Papilionoideae</taxon>
        <taxon>50 kb inversion clade</taxon>
        <taxon>dalbergioids sensu lato</taxon>
        <taxon>Dalbergieae</taxon>
        <taxon>Pterocarpus clade</taxon>
        <taxon>Stylosanthes</taxon>
    </lineage>
</organism>
<protein>
    <submittedName>
        <fullName evidence="1">Protein DETOXIFICATION 21</fullName>
    </submittedName>
</protein>
<sequence>MLFGTFVQTIVLTVFTYKTDWDEQLIKARTRIDRWSKLDNDQETITNTSDN</sequence>
<dbReference type="EMBL" id="JASCZI010030431">
    <property type="protein sequence ID" value="MED6122563.1"/>
    <property type="molecule type" value="Genomic_DNA"/>
</dbReference>
<proteinExistence type="predicted"/>
<gene>
    <name evidence="1" type="primary">DTX21_5</name>
    <name evidence="1" type="ORF">PIB30_040867</name>
</gene>
<name>A0ABU6REV6_9FABA</name>